<dbReference type="InterPro" id="IPR036955">
    <property type="entry name" value="AP2/ERF_dom_sf"/>
</dbReference>
<dbReference type="GO" id="GO:0045893">
    <property type="term" value="P:positive regulation of DNA-templated transcription"/>
    <property type="evidence" value="ECO:0007669"/>
    <property type="project" value="TreeGrafter"/>
</dbReference>
<dbReference type="PROSITE" id="PS51032">
    <property type="entry name" value="AP2_ERF"/>
    <property type="match status" value="1"/>
</dbReference>
<evidence type="ECO:0000256" key="6">
    <source>
        <dbReference type="ARBA" id="ARBA00024343"/>
    </source>
</evidence>
<name>A0A9D5CI42_9LILI</name>
<dbReference type="EMBL" id="JAGGNH010000004">
    <property type="protein sequence ID" value="KAJ0973616.1"/>
    <property type="molecule type" value="Genomic_DNA"/>
</dbReference>
<gene>
    <name evidence="9" type="ORF">J5N97_015581</name>
</gene>
<dbReference type="FunFam" id="3.30.730.10:FF:000001">
    <property type="entry name" value="Ethylene-responsive transcription factor 2"/>
    <property type="match status" value="1"/>
</dbReference>
<evidence type="ECO:0000256" key="4">
    <source>
        <dbReference type="ARBA" id="ARBA00023163"/>
    </source>
</evidence>
<feature type="compositionally biased region" description="Basic residues" evidence="7">
    <location>
        <begin position="7"/>
        <end position="17"/>
    </location>
</feature>
<reference evidence="9" key="1">
    <citation type="submission" date="2021-03" db="EMBL/GenBank/DDBJ databases">
        <authorList>
            <person name="Li Z."/>
            <person name="Yang C."/>
        </authorList>
    </citation>
    <scope>NUCLEOTIDE SEQUENCE</scope>
    <source>
        <strain evidence="9">Dzin_1.0</strain>
        <tissue evidence="9">Leaf</tissue>
    </source>
</reference>
<feature type="region of interest" description="Disordered" evidence="7">
    <location>
        <begin position="1"/>
        <end position="26"/>
    </location>
</feature>
<feature type="region of interest" description="Disordered" evidence="7">
    <location>
        <begin position="148"/>
        <end position="175"/>
    </location>
</feature>
<evidence type="ECO:0000313" key="10">
    <source>
        <dbReference type="Proteomes" id="UP001085076"/>
    </source>
</evidence>
<feature type="domain" description="AP2/ERF" evidence="8">
    <location>
        <begin position="29"/>
        <end position="86"/>
    </location>
</feature>
<keyword evidence="3" id="KW-0238">DNA-binding</keyword>
<evidence type="ECO:0000256" key="2">
    <source>
        <dbReference type="ARBA" id="ARBA00023015"/>
    </source>
</evidence>
<evidence type="ECO:0000256" key="1">
    <source>
        <dbReference type="ARBA" id="ARBA00004123"/>
    </source>
</evidence>
<comment type="subcellular location">
    <subcellularLocation>
        <location evidence="1">Nucleus</location>
    </subcellularLocation>
</comment>
<dbReference type="Pfam" id="PF00847">
    <property type="entry name" value="AP2"/>
    <property type="match status" value="1"/>
</dbReference>
<evidence type="ECO:0000256" key="7">
    <source>
        <dbReference type="SAM" id="MobiDB-lite"/>
    </source>
</evidence>
<protein>
    <recommendedName>
        <fullName evidence="8">AP2/ERF domain-containing protein</fullName>
    </recommendedName>
</protein>
<comment type="similarity">
    <text evidence="6">Belongs to the AP2/ERF transcription factor family. ERF subfamily.</text>
</comment>
<dbReference type="OrthoDB" id="550883at2759"/>
<dbReference type="PANTHER" id="PTHR31241">
    <property type="entry name" value="DEHYDRATION-RESPONSIVE ELEMENT-BINDING PROTEIN 2C"/>
    <property type="match status" value="1"/>
</dbReference>
<sequence length="295" mass="32853">MESNRKAPLRPWKKGPARGKGGPQNATCEYRGVRQRTWGKWVAEIREPKKRTRLWLGSFATAEEAALAYDEAARRLYGPEAYLNLPHLRYTSSTLNSSLIIGKQSRFKWFTSKSLVSMLPSCGLLNINAQHNVHAIHQKLQEFKSNNTKLSSSLTTSPPSSSSSSSSSSSTACKSLMNEAATPPVVSIEKPQIDLREFLQQMGLMTENTTTTQDNSMEAAKGNSSQLQELELDRMTENGGDLTAEISGVEQSTFDWETLVEMRALEDHQVVVEDGVLHGYDMHDELGFPISIWDL</sequence>
<evidence type="ECO:0000256" key="5">
    <source>
        <dbReference type="ARBA" id="ARBA00023242"/>
    </source>
</evidence>
<organism evidence="9 10">
    <name type="scientific">Dioscorea zingiberensis</name>
    <dbReference type="NCBI Taxonomy" id="325984"/>
    <lineage>
        <taxon>Eukaryota</taxon>
        <taxon>Viridiplantae</taxon>
        <taxon>Streptophyta</taxon>
        <taxon>Embryophyta</taxon>
        <taxon>Tracheophyta</taxon>
        <taxon>Spermatophyta</taxon>
        <taxon>Magnoliopsida</taxon>
        <taxon>Liliopsida</taxon>
        <taxon>Dioscoreales</taxon>
        <taxon>Dioscoreaceae</taxon>
        <taxon>Dioscorea</taxon>
    </lineage>
</organism>
<dbReference type="Gene3D" id="3.30.730.10">
    <property type="entry name" value="AP2/ERF domain"/>
    <property type="match status" value="1"/>
</dbReference>
<dbReference type="InterPro" id="IPR001471">
    <property type="entry name" value="AP2/ERF_dom"/>
</dbReference>
<dbReference type="PRINTS" id="PR00367">
    <property type="entry name" value="ETHRSPELEMNT"/>
</dbReference>
<reference evidence="9" key="2">
    <citation type="journal article" date="2022" name="Hortic Res">
        <title>The genome of Dioscorea zingiberensis sheds light on the biosynthesis, origin and evolution of the medicinally important diosgenin saponins.</title>
        <authorList>
            <person name="Li Y."/>
            <person name="Tan C."/>
            <person name="Li Z."/>
            <person name="Guo J."/>
            <person name="Li S."/>
            <person name="Chen X."/>
            <person name="Wang C."/>
            <person name="Dai X."/>
            <person name="Yang H."/>
            <person name="Song W."/>
            <person name="Hou L."/>
            <person name="Xu J."/>
            <person name="Tong Z."/>
            <person name="Xu A."/>
            <person name="Yuan X."/>
            <person name="Wang W."/>
            <person name="Yang Q."/>
            <person name="Chen L."/>
            <person name="Sun Z."/>
            <person name="Wang K."/>
            <person name="Pan B."/>
            <person name="Chen J."/>
            <person name="Bao Y."/>
            <person name="Liu F."/>
            <person name="Qi X."/>
            <person name="Gang D.R."/>
            <person name="Wen J."/>
            <person name="Li J."/>
        </authorList>
    </citation>
    <scope>NUCLEOTIDE SEQUENCE</scope>
    <source>
        <strain evidence="9">Dzin_1.0</strain>
    </source>
</reference>
<dbReference type="Proteomes" id="UP001085076">
    <property type="component" value="Miscellaneous, Linkage group lg04"/>
</dbReference>
<dbReference type="SUPFAM" id="SSF54171">
    <property type="entry name" value="DNA-binding domain"/>
    <property type="match status" value="1"/>
</dbReference>
<accession>A0A9D5CI42</accession>
<dbReference type="PANTHER" id="PTHR31241:SF2">
    <property type="entry name" value="DEHYDRATION-RESPONSIVE ELEMENT-BINDING PROTEIN 2F"/>
    <property type="match status" value="1"/>
</dbReference>
<dbReference type="GO" id="GO:0003700">
    <property type="term" value="F:DNA-binding transcription factor activity"/>
    <property type="evidence" value="ECO:0007669"/>
    <property type="project" value="InterPro"/>
</dbReference>
<keyword evidence="10" id="KW-1185">Reference proteome</keyword>
<proteinExistence type="inferred from homology"/>
<keyword evidence="4" id="KW-0804">Transcription</keyword>
<dbReference type="CDD" id="cd00018">
    <property type="entry name" value="AP2"/>
    <property type="match status" value="1"/>
</dbReference>
<keyword evidence="5" id="KW-0539">Nucleus</keyword>
<dbReference type="AlphaFoldDB" id="A0A9D5CI42"/>
<dbReference type="GO" id="GO:0000976">
    <property type="term" value="F:transcription cis-regulatory region binding"/>
    <property type="evidence" value="ECO:0007669"/>
    <property type="project" value="TreeGrafter"/>
</dbReference>
<feature type="compositionally biased region" description="Low complexity" evidence="7">
    <location>
        <begin position="148"/>
        <end position="171"/>
    </location>
</feature>
<dbReference type="SMART" id="SM00380">
    <property type="entry name" value="AP2"/>
    <property type="match status" value="1"/>
</dbReference>
<dbReference type="InterPro" id="IPR016177">
    <property type="entry name" value="DNA-bd_dom_sf"/>
</dbReference>
<dbReference type="GO" id="GO:0006950">
    <property type="term" value="P:response to stress"/>
    <property type="evidence" value="ECO:0007669"/>
    <property type="project" value="TreeGrafter"/>
</dbReference>
<evidence type="ECO:0000259" key="8">
    <source>
        <dbReference type="PROSITE" id="PS51032"/>
    </source>
</evidence>
<dbReference type="GO" id="GO:0005634">
    <property type="term" value="C:nucleus"/>
    <property type="evidence" value="ECO:0007669"/>
    <property type="project" value="UniProtKB-SubCell"/>
</dbReference>
<evidence type="ECO:0000313" key="9">
    <source>
        <dbReference type="EMBL" id="KAJ0973616.1"/>
    </source>
</evidence>
<comment type="caution">
    <text evidence="9">The sequence shown here is derived from an EMBL/GenBank/DDBJ whole genome shotgun (WGS) entry which is preliminary data.</text>
</comment>
<evidence type="ECO:0000256" key="3">
    <source>
        <dbReference type="ARBA" id="ARBA00023125"/>
    </source>
</evidence>
<keyword evidence="2" id="KW-0805">Transcription regulation</keyword>